<dbReference type="InterPro" id="IPR020568">
    <property type="entry name" value="Ribosomal_Su5_D2-typ_SF"/>
</dbReference>
<protein>
    <recommendedName>
        <fullName evidence="2">diphosphomevalonate decarboxylase</fullName>
        <ecNumber evidence="2">4.1.1.33</ecNumber>
    </recommendedName>
</protein>
<dbReference type="Pfam" id="PF22700">
    <property type="entry name" value="MVD-like_N"/>
    <property type="match status" value="1"/>
</dbReference>
<dbReference type="GO" id="GO:0019287">
    <property type="term" value="P:isopentenyl diphosphate biosynthetic process, mevalonate pathway"/>
    <property type="evidence" value="ECO:0007669"/>
    <property type="project" value="InterPro"/>
</dbReference>
<feature type="domain" description="Diphosphomevalonate decarboxylase-like N-terminal" evidence="6">
    <location>
        <begin position="8"/>
        <end position="152"/>
    </location>
</feature>
<keyword evidence="5 7" id="KW-0456">Lyase</keyword>
<dbReference type="KEGG" id="bbz:BbuZS7_0706"/>
<dbReference type="RefSeq" id="WP_002656862.1">
    <property type="nucleotide sequence ID" value="NC_011728.1"/>
</dbReference>
<evidence type="ECO:0000256" key="5">
    <source>
        <dbReference type="ARBA" id="ARBA00023239"/>
    </source>
</evidence>
<evidence type="ECO:0000256" key="3">
    <source>
        <dbReference type="ARBA" id="ARBA00022516"/>
    </source>
</evidence>
<name>A0A0H3C2A3_BORBZ</name>
<dbReference type="GO" id="GO:0005829">
    <property type="term" value="C:cytosol"/>
    <property type="evidence" value="ECO:0007669"/>
    <property type="project" value="InterPro"/>
</dbReference>
<dbReference type="PIRSF" id="PIRSF015950">
    <property type="entry name" value="Mev_P_decrbx"/>
    <property type="match status" value="1"/>
</dbReference>
<dbReference type="InterPro" id="IPR029765">
    <property type="entry name" value="Mev_diP_decarb"/>
</dbReference>
<dbReference type="InterPro" id="IPR036554">
    <property type="entry name" value="GHMP_kinase_C_sf"/>
</dbReference>
<reference evidence="7 8" key="1">
    <citation type="journal article" date="2011" name="J. Bacteriol.">
        <title>Whole-genome sequences of thirteen isolates of Borrelia burgdorferi.</title>
        <authorList>
            <person name="Schutzer S.E."/>
            <person name="Fraser-Liggett C.M."/>
            <person name="Casjens S.R."/>
            <person name="Qiu W.G."/>
            <person name="Dunn J.J."/>
            <person name="Mongodin E.F."/>
            <person name="Luft B.J."/>
        </authorList>
    </citation>
    <scope>NUCLEOTIDE SEQUENCE [LARGE SCALE GENOMIC DNA]</scope>
    <source>
        <strain evidence="7 8">ZS7</strain>
    </source>
</reference>
<dbReference type="Gene3D" id="3.30.230.10">
    <property type="match status" value="1"/>
</dbReference>
<gene>
    <name evidence="7" type="primary">mvaD</name>
    <name evidence="7" type="ordered locus">BbuZS7_0706</name>
</gene>
<evidence type="ECO:0000313" key="7">
    <source>
        <dbReference type="EMBL" id="ACK74914.1"/>
    </source>
</evidence>
<dbReference type="EMBL" id="CP001205">
    <property type="protein sequence ID" value="ACK74914.1"/>
    <property type="molecule type" value="Genomic_DNA"/>
</dbReference>
<dbReference type="NCBIfam" id="TIGR01240">
    <property type="entry name" value="mevDPdecarb"/>
    <property type="match status" value="1"/>
</dbReference>
<dbReference type="AlphaFoldDB" id="A0A0H3C2A3"/>
<comment type="similarity">
    <text evidence="1">Belongs to the diphosphomevalonate decarboxylase family.</text>
</comment>
<dbReference type="GO" id="GO:0004163">
    <property type="term" value="F:diphosphomevalonate decarboxylase activity"/>
    <property type="evidence" value="ECO:0007669"/>
    <property type="project" value="UniProtKB-EC"/>
</dbReference>
<dbReference type="InterPro" id="IPR053859">
    <property type="entry name" value="MVD-like_N"/>
</dbReference>
<evidence type="ECO:0000256" key="4">
    <source>
        <dbReference type="ARBA" id="ARBA00023098"/>
    </source>
</evidence>
<evidence type="ECO:0000256" key="1">
    <source>
        <dbReference type="ARBA" id="ARBA00008831"/>
    </source>
</evidence>
<organism evidence="7 8">
    <name type="scientific">Borreliella burgdorferi (strain ZS7)</name>
    <name type="common">Borrelia burgdorferi</name>
    <dbReference type="NCBI Taxonomy" id="445985"/>
    <lineage>
        <taxon>Bacteria</taxon>
        <taxon>Pseudomonadati</taxon>
        <taxon>Spirochaetota</taxon>
        <taxon>Spirochaetia</taxon>
        <taxon>Spirochaetales</taxon>
        <taxon>Borreliaceae</taxon>
        <taxon>Borreliella</taxon>
    </lineage>
</organism>
<accession>A0A0H3C2A3</accession>
<dbReference type="HOGENOM" id="CLU_040369_0_0_12"/>
<dbReference type="InterPro" id="IPR014721">
    <property type="entry name" value="Ribsml_uS5_D2-typ_fold_subgr"/>
</dbReference>
<dbReference type="EC" id="4.1.1.33" evidence="2"/>
<keyword evidence="3" id="KW-0444">Lipid biosynthesis</keyword>
<dbReference type="Gene3D" id="3.30.70.890">
    <property type="entry name" value="GHMP kinase, C-terminal domain"/>
    <property type="match status" value="1"/>
</dbReference>
<keyword evidence="4" id="KW-0443">Lipid metabolism</keyword>
<dbReference type="SMR" id="A0A0H3C2A3"/>
<evidence type="ECO:0000256" key="2">
    <source>
        <dbReference type="ARBA" id="ARBA00012296"/>
    </source>
</evidence>
<dbReference type="SUPFAM" id="SSF55060">
    <property type="entry name" value="GHMP Kinase, C-terminal domain"/>
    <property type="match status" value="1"/>
</dbReference>
<dbReference type="InterPro" id="IPR005935">
    <property type="entry name" value="Mev_decarb"/>
</dbReference>
<evidence type="ECO:0000259" key="6">
    <source>
        <dbReference type="Pfam" id="PF22700"/>
    </source>
</evidence>
<dbReference type="Proteomes" id="UP000006901">
    <property type="component" value="Chromosome"/>
</dbReference>
<dbReference type="PANTHER" id="PTHR10977">
    <property type="entry name" value="DIPHOSPHOMEVALONATE DECARBOXYLASE"/>
    <property type="match status" value="1"/>
</dbReference>
<dbReference type="PANTHER" id="PTHR10977:SF3">
    <property type="entry name" value="DIPHOSPHOMEVALONATE DECARBOXYLASE"/>
    <property type="match status" value="1"/>
</dbReference>
<dbReference type="SUPFAM" id="SSF54211">
    <property type="entry name" value="Ribosomal protein S5 domain 2-like"/>
    <property type="match status" value="1"/>
</dbReference>
<sequence length="312" mass="35413">MKIKCKVHASLALIKYWGKKDVFLNIPATSSLAVSVDKFYSISELELSNRDEIILNSKPVILKNREKVFFDYARKILNEPNVRFKIKSKNNFPTAAGLASSSSGFASIAACILKYFNKYSCNSASNLARVGSASAARAIYGGFTILKEGSKESFQLRDQSYFNDLRIIFAIIDSNEKELSSRAAMNICKRHKFYYDAWIASSKKIFKDALYFFLKKDFIHFGATIVKSYQNMFALMFASSIFYFKNSTIDLIRYAADLRNEGIFVFETMDAGPQVKFLCLEENLNTILKGLKQNFTGIDFIVSKVGCDLEWI</sequence>
<proteinExistence type="inferred from homology"/>
<dbReference type="GeneID" id="56567496"/>
<evidence type="ECO:0000313" key="8">
    <source>
        <dbReference type="Proteomes" id="UP000006901"/>
    </source>
</evidence>